<feature type="compositionally biased region" description="Polar residues" evidence="1">
    <location>
        <begin position="169"/>
        <end position="200"/>
    </location>
</feature>
<reference evidence="2" key="2">
    <citation type="submission" date="2012-12" db="EMBL/GenBank/DDBJ databases">
        <authorList>
            <person name="Gao Y.W."/>
            <person name="Fan S.T."/>
            <person name="Sun H.T."/>
            <person name="Wang Z."/>
            <person name="Gao X.L."/>
            <person name="Li Y.G."/>
            <person name="Wang T.C."/>
            <person name="Zhang K."/>
            <person name="Xu W.W."/>
            <person name="Yu Z.J."/>
            <person name="Xia X.Z."/>
        </authorList>
    </citation>
    <scope>NUCLEOTIDE SEQUENCE</scope>
    <source>
        <strain evidence="2">FR3</strain>
    </source>
</reference>
<dbReference type="PANTHER" id="PTHR16537:SF1">
    <property type="entry name" value="PROTEIN ZNRD2"/>
    <property type="match status" value="1"/>
</dbReference>
<accession>A0A0H5SBW2</accession>
<reference evidence="2" key="1">
    <citation type="journal article" date="2007" name="Science">
        <title>Draft genome of the filarial nematode parasite Brugia malayi.</title>
        <authorList>
            <person name="Ghedin E."/>
            <person name="Wang S."/>
            <person name="Spiro D."/>
            <person name="Caler E."/>
            <person name="Zhao Q."/>
            <person name="Crabtree J."/>
            <person name="Allen J.E."/>
            <person name="Delcher A.L."/>
            <person name="Guiliano D.B."/>
            <person name="Miranda-Saavedra D."/>
            <person name="Angiuoli S.V."/>
            <person name="Creasy T."/>
            <person name="Amedeo P."/>
            <person name="Haas B."/>
            <person name="El-Sayed N.M."/>
            <person name="Wortman J.R."/>
            <person name="Feldblyum T."/>
            <person name="Tallon L."/>
            <person name="Schatz M."/>
            <person name="Shumway M."/>
            <person name="Koo H."/>
            <person name="Salzberg S.L."/>
            <person name="Schobel S."/>
            <person name="Pertea M."/>
            <person name="Pop M."/>
            <person name="White O."/>
            <person name="Barton G.J."/>
            <person name="Carlow C.K."/>
            <person name="Crawford M.J."/>
            <person name="Daub J."/>
            <person name="Dimmic M.W."/>
            <person name="Estes C.F."/>
            <person name="Foster J.M."/>
            <person name="Ganatra M."/>
            <person name="Gregory W.F."/>
            <person name="Johnson N.M."/>
            <person name="Jin J."/>
            <person name="Komuniecki R."/>
            <person name="Korf I."/>
            <person name="Kumar S."/>
            <person name="Laney S."/>
            <person name="Li B.W."/>
            <person name="Li W."/>
            <person name="Lindblom T.H."/>
            <person name="Lustigman S."/>
            <person name="Ma D."/>
            <person name="Maina C.V."/>
            <person name="Martin D.M."/>
            <person name="McCarter J.P."/>
            <person name="McReynolds L."/>
            <person name="Mitreva M."/>
            <person name="Nutman T.B."/>
            <person name="Parkinson J."/>
            <person name="Peregrin-Alvarez J.M."/>
            <person name="Poole C."/>
            <person name="Ren Q."/>
            <person name="Saunders L."/>
            <person name="Sluder A.E."/>
            <person name="Smith K."/>
            <person name="Stanke M."/>
            <person name="Unnasch T.R."/>
            <person name="Ware J."/>
            <person name="Wei A.D."/>
            <person name="Weil G."/>
            <person name="Williams D.J."/>
            <person name="Zhang Y."/>
            <person name="Williams S.A."/>
            <person name="Fraser-Liggett C."/>
            <person name="Slatko B."/>
            <person name="Blaxter M.L."/>
            <person name="Scott A.L."/>
        </authorList>
    </citation>
    <scope>NUCLEOTIDE SEQUENCE</scope>
    <source>
        <strain evidence="2">FR3</strain>
    </source>
</reference>
<evidence type="ECO:0000313" key="2">
    <source>
        <dbReference type="EMBL" id="CRZ25585.1"/>
    </source>
</evidence>
<dbReference type="Pfam" id="PF06677">
    <property type="entry name" value="Auto_anti-p27"/>
    <property type="match status" value="1"/>
</dbReference>
<dbReference type="PANTHER" id="PTHR16537">
    <property type="entry name" value="SJOEGREN SYNDROME/SCLERODERMA AUTOANTIGEN 1"/>
    <property type="match status" value="1"/>
</dbReference>
<protein>
    <submittedName>
        <fullName evidence="2">Bm6443</fullName>
    </submittedName>
</protein>
<feature type="region of interest" description="Disordered" evidence="1">
    <location>
        <begin position="169"/>
        <end position="223"/>
    </location>
</feature>
<dbReference type="InterPro" id="IPR009563">
    <property type="entry name" value="SSSCA1"/>
</dbReference>
<dbReference type="EMBL" id="LN857010">
    <property type="protein sequence ID" value="CRZ25585.1"/>
    <property type="molecule type" value="Genomic_DNA"/>
</dbReference>
<sequence length="302" mass="33647">MHFSNLPAISRSNFREEQCILTTRPPCELALPPGYSRDLLGVVFAASLEGLLVTSSSLWVFRDTCMGHQQFDTTSKSKSPGTETDIAVQVERMNLNGLRRVTQEHQQLLEQTRRHLRDHISSRMGELLLLGHTMLNEYCELCAGILMEDRQGVRCCVACDLVNTELAGGQNNRTTVSNNDDQNDIATERSNMSQSSSNEVFQPPAQFPSTDSPAESFHSPVERSFSMRTVRSERLTVDVGTSPHADLLGSGNVQVAIQAVDDKLKWCAERLKSCENVEEVMKLYEAIDCGIEILKHFMGASH</sequence>
<organism evidence="2">
    <name type="scientific">Brugia malayi</name>
    <name type="common">Filarial nematode worm</name>
    <dbReference type="NCBI Taxonomy" id="6279"/>
    <lineage>
        <taxon>Eukaryota</taxon>
        <taxon>Metazoa</taxon>
        <taxon>Ecdysozoa</taxon>
        <taxon>Nematoda</taxon>
        <taxon>Chromadorea</taxon>
        <taxon>Rhabditida</taxon>
        <taxon>Spirurina</taxon>
        <taxon>Spiruromorpha</taxon>
        <taxon>Filarioidea</taxon>
        <taxon>Onchocercidae</taxon>
        <taxon>Brugia</taxon>
    </lineage>
</organism>
<dbReference type="AlphaFoldDB" id="A0A0H5SBW2"/>
<dbReference type="OMA" id="WCAERLK"/>
<proteinExistence type="predicted"/>
<evidence type="ECO:0000256" key="1">
    <source>
        <dbReference type="SAM" id="MobiDB-lite"/>
    </source>
</evidence>
<gene>
    <name evidence="2 3" type="ORF">Bm6443</name>
    <name evidence="2" type="ORF">BM_Bm6443</name>
</gene>
<dbReference type="InterPro" id="IPR051888">
    <property type="entry name" value="UPF0148_domain"/>
</dbReference>
<dbReference type="WormBase" id="Bm6443">
    <property type="protein sequence ID" value="BM49137"/>
    <property type="gene ID" value="WBGene00226704"/>
</dbReference>
<name>A0A0H5SBW2_BRUMA</name>
<evidence type="ECO:0000313" key="3">
    <source>
        <dbReference type="WormBase" id="Bm6443"/>
    </source>
</evidence>